<dbReference type="RefSeq" id="WP_151108582.1">
    <property type="nucleotide sequence ID" value="NZ_WAEM01000013.1"/>
</dbReference>
<evidence type="ECO:0000256" key="1">
    <source>
        <dbReference type="ARBA" id="ARBA00004442"/>
    </source>
</evidence>
<dbReference type="SUPFAM" id="SSF48452">
    <property type="entry name" value="TPR-like"/>
    <property type="match status" value="1"/>
</dbReference>
<dbReference type="Pfam" id="PF14322">
    <property type="entry name" value="SusD-like_3"/>
    <property type="match status" value="1"/>
</dbReference>
<gene>
    <name evidence="9" type="ORF">F6464_14020</name>
</gene>
<evidence type="ECO:0000259" key="8">
    <source>
        <dbReference type="Pfam" id="PF14322"/>
    </source>
</evidence>
<organism evidence="9 10">
    <name type="scientific">Flavobacterium luteum</name>
    <dbReference type="NCBI Taxonomy" id="2026654"/>
    <lineage>
        <taxon>Bacteria</taxon>
        <taxon>Pseudomonadati</taxon>
        <taxon>Bacteroidota</taxon>
        <taxon>Flavobacteriia</taxon>
        <taxon>Flavobacteriales</taxon>
        <taxon>Flavobacteriaceae</taxon>
        <taxon>Flavobacterium</taxon>
    </lineage>
</organism>
<feature type="chain" id="PRO_5029555122" evidence="6">
    <location>
        <begin position="22"/>
        <end position="501"/>
    </location>
</feature>
<keyword evidence="3 6" id="KW-0732">Signal</keyword>
<dbReference type="PROSITE" id="PS51257">
    <property type="entry name" value="PROKAR_LIPOPROTEIN"/>
    <property type="match status" value="1"/>
</dbReference>
<evidence type="ECO:0000256" key="2">
    <source>
        <dbReference type="ARBA" id="ARBA00006275"/>
    </source>
</evidence>
<evidence type="ECO:0000313" key="10">
    <source>
        <dbReference type="Proteomes" id="UP000490922"/>
    </source>
</evidence>
<dbReference type="OrthoDB" id="5694214at2"/>
<comment type="caution">
    <text evidence="9">The sequence shown here is derived from an EMBL/GenBank/DDBJ whole genome shotgun (WGS) entry which is preliminary data.</text>
</comment>
<evidence type="ECO:0000256" key="3">
    <source>
        <dbReference type="ARBA" id="ARBA00022729"/>
    </source>
</evidence>
<dbReference type="GO" id="GO:0009279">
    <property type="term" value="C:cell outer membrane"/>
    <property type="evidence" value="ECO:0007669"/>
    <property type="project" value="UniProtKB-SubCell"/>
</dbReference>
<comment type="subcellular location">
    <subcellularLocation>
        <location evidence="1">Cell outer membrane</location>
    </subcellularLocation>
</comment>
<keyword evidence="10" id="KW-1185">Reference proteome</keyword>
<evidence type="ECO:0000256" key="4">
    <source>
        <dbReference type="ARBA" id="ARBA00023136"/>
    </source>
</evidence>
<keyword evidence="5" id="KW-0998">Cell outer membrane</keyword>
<evidence type="ECO:0000256" key="5">
    <source>
        <dbReference type="ARBA" id="ARBA00023237"/>
    </source>
</evidence>
<name>A0A7J5A982_9FLAO</name>
<keyword evidence="4" id="KW-0472">Membrane</keyword>
<dbReference type="Gene3D" id="1.25.40.390">
    <property type="match status" value="1"/>
</dbReference>
<comment type="similarity">
    <text evidence="2">Belongs to the SusD family.</text>
</comment>
<dbReference type="Proteomes" id="UP000490922">
    <property type="component" value="Unassembled WGS sequence"/>
</dbReference>
<evidence type="ECO:0000259" key="7">
    <source>
        <dbReference type="Pfam" id="PF07980"/>
    </source>
</evidence>
<evidence type="ECO:0000256" key="6">
    <source>
        <dbReference type="SAM" id="SignalP"/>
    </source>
</evidence>
<proteinExistence type="inferred from homology"/>
<accession>A0A7J5A982</accession>
<dbReference type="CDD" id="cd08977">
    <property type="entry name" value="SusD"/>
    <property type="match status" value="1"/>
</dbReference>
<feature type="signal peptide" evidence="6">
    <location>
        <begin position="1"/>
        <end position="21"/>
    </location>
</feature>
<feature type="domain" description="RagB/SusD" evidence="7">
    <location>
        <begin position="336"/>
        <end position="459"/>
    </location>
</feature>
<feature type="domain" description="SusD-like N-terminal" evidence="8">
    <location>
        <begin position="23"/>
        <end position="224"/>
    </location>
</feature>
<sequence length="501" mass="57168">MKTIKILIPLFFLILSSSSCNDDYLDQEFYGEKKDENFWKSKTDIEQAINGAVKYLDVSYGYYSLHFLLMEDATTDYFIGGASNAGQYHNFSEWRTSYPTTFSWAIWSPMWQSIYYSNLVLERLDRIPNLTETDKNRYEGQARFFRALNYYVAQNNFGGVPIVTSADDTRKEIPQNSREEVRKLIESDLIAAANLLPTRADVKTEGQLSRPSKQAALGLLARLYINWESRADRWQKTSDACDALINEPSGLGLEAPYSRIFALENENNKEIVYGLEHSNASNQTGVFLLNTFFYTPKDIDVPTASLIGWGDWKVSRDVFYNNLDSKFDDADERKKQLYISYKTKSGATKNIPFSFPATALVKKYPLDPNNLNNPTASNDQPIIRYADIVLMKAEAQNHLGNLGDAIALVNQIRTRAGLGDLTSQHTNSQVNLNTYIYHERRREFFCEGLGRTDMIRFGTFLPWIATWPNTAGVNSKYLLFPFDGLSIDQNRALKQNPGYLN</sequence>
<dbReference type="AlphaFoldDB" id="A0A7J5A982"/>
<dbReference type="InterPro" id="IPR011990">
    <property type="entry name" value="TPR-like_helical_dom_sf"/>
</dbReference>
<dbReference type="EMBL" id="WAEM01000013">
    <property type="protein sequence ID" value="KAB1153699.1"/>
    <property type="molecule type" value="Genomic_DNA"/>
</dbReference>
<dbReference type="InterPro" id="IPR012944">
    <property type="entry name" value="SusD_RagB_dom"/>
</dbReference>
<reference evidence="9 10" key="1">
    <citation type="submission" date="2019-09" db="EMBL/GenBank/DDBJ databases">
        <title>Flavobacterium sp. nov., isolated from glacier ice.</title>
        <authorList>
            <person name="Liu Q."/>
        </authorList>
    </citation>
    <scope>NUCLEOTIDE SEQUENCE [LARGE SCALE GENOMIC DNA]</scope>
    <source>
        <strain evidence="9 10">NBRC 112527</strain>
    </source>
</reference>
<dbReference type="Pfam" id="PF07980">
    <property type="entry name" value="SusD_RagB"/>
    <property type="match status" value="1"/>
</dbReference>
<protein>
    <submittedName>
        <fullName evidence="9">RagB/SusD family nutrient uptake outer membrane protein</fullName>
    </submittedName>
</protein>
<dbReference type="InterPro" id="IPR033985">
    <property type="entry name" value="SusD-like_N"/>
</dbReference>
<evidence type="ECO:0000313" key="9">
    <source>
        <dbReference type="EMBL" id="KAB1153699.1"/>
    </source>
</evidence>